<feature type="region of interest" description="Disordered" evidence="1">
    <location>
        <begin position="20"/>
        <end position="73"/>
    </location>
</feature>
<evidence type="ECO:0000313" key="2">
    <source>
        <dbReference type="EMBL" id="KAF9461389.1"/>
    </source>
</evidence>
<dbReference type="AlphaFoldDB" id="A0A9P5Y2A1"/>
<reference evidence="2" key="1">
    <citation type="submission" date="2020-11" db="EMBL/GenBank/DDBJ databases">
        <authorList>
            <consortium name="DOE Joint Genome Institute"/>
            <person name="Ahrendt S."/>
            <person name="Riley R."/>
            <person name="Andreopoulos W."/>
            <person name="Labutti K."/>
            <person name="Pangilinan J."/>
            <person name="Ruiz-Duenas F.J."/>
            <person name="Barrasa J.M."/>
            <person name="Sanchez-Garcia M."/>
            <person name="Camarero S."/>
            <person name="Miyauchi S."/>
            <person name="Serrano A."/>
            <person name="Linde D."/>
            <person name="Babiker R."/>
            <person name="Drula E."/>
            <person name="Ayuso-Fernandez I."/>
            <person name="Pacheco R."/>
            <person name="Padilla G."/>
            <person name="Ferreira P."/>
            <person name="Barriuso J."/>
            <person name="Kellner H."/>
            <person name="Castanera R."/>
            <person name="Alfaro M."/>
            <person name="Ramirez L."/>
            <person name="Pisabarro A.G."/>
            <person name="Kuo A."/>
            <person name="Tritt A."/>
            <person name="Lipzen A."/>
            <person name="He G."/>
            <person name="Yan M."/>
            <person name="Ng V."/>
            <person name="Cullen D."/>
            <person name="Martin F."/>
            <person name="Rosso M.-N."/>
            <person name="Henrissat B."/>
            <person name="Hibbett D."/>
            <person name="Martinez A.T."/>
            <person name="Grigoriev I.V."/>
        </authorList>
    </citation>
    <scope>NUCLEOTIDE SEQUENCE</scope>
    <source>
        <strain evidence="2">CBS 247.69</strain>
    </source>
</reference>
<evidence type="ECO:0000256" key="1">
    <source>
        <dbReference type="SAM" id="MobiDB-lite"/>
    </source>
</evidence>
<dbReference type="Proteomes" id="UP000807353">
    <property type="component" value="Unassembled WGS sequence"/>
</dbReference>
<organism evidence="2 3">
    <name type="scientific">Collybia nuda</name>
    <dbReference type="NCBI Taxonomy" id="64659"/>
    <lineage>
        <taxon>Eukaryota</taxon>
        <taxon>Fungi</taxon>
        <taxon>Dikarya</taxon>
        <taxon>Basidiomycota</taxon>
        <taxon>Agaricomycotina</taxon>
        <taxon>Agaricomycetes</taxon>
        <taxon>Agaricomycetidae</taxon>
        <taxon>Agaricales</taxon>
        <taxon>Tricholomatineae</taxon>
        <taxon>Clitocybaceae</taxon>
        <taxon>Collybia</taxon>
    </lineage>
</organism>
<keyword evidence="3" id="KW-1185">Reference proteome</keyword>
<protein>
    <submittedName>
        <fullName evidence="2">Uncharacterized protein</fullName>
    </submittedName>
</protein>
<accession>A0A9P5Y2A1</accession>
<gene>
    <name evidence="2" type="ORF">BDZ94DRAFT_1263909</name>
</gene>
<name>A0A9P5Y2A1_9AGAR</name>
<proteinExistence type="predicted"/>
<sequence length="73" mass="8025">MRCYCPFCPLGHVLPHLAAASATTPTPPDRPSANTNSGDPTYTHTHPVRTDTGSRHRTSHLYRNYDSDDGSPF</sequence>
<evidence type="ECO:0000313" key="3">
    <source>
        <dbReference type="Proteomes" id="UP000807353"/>
    </source>
</evidence>
<feature type="compositionally biased region" description="Polar residues" evidence="1">
    <location>
        <begin position="34"/>
        <end position="44"/>
    </location>
</feature>
<feature type="non-terminal residue" evidence="2">
    <location>
        <position position="73"/>
    </location>
</feature>
<dbReference type="EMBL" id="MU150285">
    <property type="protein sequence ID" value="KAF9461389.1"/>
    <property type="molecule type" value="Genomic_DNA"/>
</dbReference>
<comment type="caution">
    <text evidence="2">The sequence shown here is derived from an EMBL/GenBank/DDBJ whole genome shotgun (WGS) entry which is preliminary data.</text>
</comment>